<dbReference type="OrthoDB" id="4085451at2759"/>
<feature type="compositionally biased region" description="Polar residues" evidence="1">
    <location>
        <begin position="84"/>
        <end position="99"/>
    </location>
</feature>
<keyword evidence="4" id="KW-1185">Reference proteome</keyword>
<evidence type="ECO:0000259" key="2">
    <source>
        <dbReference type="Pfam" id="PF22943"/>
    </source>
</evidence>
<dbReference type="AlphaFoldDB" id="A0A6H0XSV0"/>
<sequence length="197" mass="20834">MGGSASKTSQAAGAAARQYPTRSAQAFNAANASRSNAPQPVAQPGPTVKPPPRASTTRDAGINLDASDPDLARHLRSIGPVQPNPTLSQTSTFNPSSAVPNALRPRTNPALLVLESRAKLQEQADKEFALAGKGGREFLDAYTIRQILMLRDEQKKSAAQIEKSLSLKAGVIDRLGPPGMTGLVTEQGRGRREVDMV</sequence>
<dbReference type="Pfam" id="PF22943">
    <property type="entry name" value="HTH_68"/>
    <property type="match status" value="1"/>
</dbReference>
<feature type="compositionally biased region" description="Low complexity" evidence="1">
    <location>
        <begin position="1"/>
        <end position="16"/>
    </location>
</feature>
<dbReference type="Proteomes" id="UP000503462">
    <property type="component" value="Chromosome 2"/>
</dbReference>
<feature type="compositionally biased region" description="Pro residues" evidence="1">
    <location>
        <begin position="41"/>
        <end position="53"/>
    </location>
</feature>
<evidence type="ECO:0000313" key="3">
    <source>
        <dbReference type="EMBL" id="QIW97813.1"/>
    </source>
</evidence>
<reference evidence="3 4" key="1">
    <citation type="journal article" date="2016" name="Sci. Rep.">
        <title>Peltaster fructicola genome reveals evolution from an invasive phytopathogen to an ectophytic parasite.</title>
        <authorList>
            <person name="Xu C."/>
            <person name="Chen H."/>
            <person name="Gleason M.L."/>
            <person name="Xu J.R."/>
            <person name="Liu H."/>
            <person name="Zhang R."/>
            <person name="Sun G."/>
        </authorList>
    </citation>
    <scope>NUCLEOTIDE SEQUENCE [LARGE SCALE GENOMIC DNA]</scope>
    <source>
        <strain evidence="3 4">LNHT1506</strain>
    </source>
</reference>
<organism evidence="3 4">
    <name type="scientific">Peltaster fructicola</name>
    <dbReference type="NCBI Taxonomy" id="286661"/>
    <lineage>
        <taxon>Eukaryota</taxon>
        <taxon>Fungi</taxon>
        <taxon>Dikarya</taxon>
        <taxon>Ascomycota</taxon>
        <taxon>Pezizomycotina</taxon>
        <taxon>Dothideomycetes</taxon>
        <taxon>Dothideomycetes incertae sedis</taxon>
        <taxon>Peltaster</taxon>
    </lineage>
</organism>
<gene>
    <name evidence="3" type="ORF">AMS68_003331</name>
</gene>
<evidence type="ECO:0000313" key="4">
    <source>
        <dbReference type="Proteomes" id="UP000503462"/>
    </source>
</evidence>
<dbReference type="EMBL" id="CP051140">
    <property type="protein sequence ID" value="QIW97813.1"/>
    <property type="molecule type" value="Genomic_DNA"/>
</dbReference>
<feature type="domain" description="Helix-turn-helix" evidence="2">
    <location>
        <begin position="138"/>
        <end position="182"/>
    </location>
</feature>
<dbReference type="InterPro" id="IPR054448">
    <property type="entry name" value="HTH_put_ascomycetes"/>
</dbReference>
<accession>A0A6H0XSV0</accession>
<evidence type="ECO:0000256" key="1">
    <source>
        <dbReference type="SAM" id="MobiDB-lite"/>
    </source>
</evidence>
<feature type="compositionally biased region" description="Low complexity" evidence="1">
    <location>
        <begin position="23"/>
        <end position="37"/>
    </location>
</feature>
<name>A0A6H0XSV0_9PEZI</name>
<feature type="region of interest" description="Disordered" evidence="1">
    <location>
        <begin position="1"/>
        <end position="103"/>
    </location>
</feature>
<proteinExistence type="predicted"/>
<protein>
    <recommendedName>
        <fullName evidence="2">Helix-turn-helix domain-containing protein</fullName>
    </recommendedName>
</protein>